<dbReference type="GO" id="GO:0016491">
    <property type="term" value="F:oxidoreductase activity"/>
    <property type="evidence" value="ECO:0007669"/>
    <property type="project" value="InterPro"/>
</dbReference>
<dbReference type="SUPFAM" id="SSF52218">
    <property type="entry name" value="Flavoproteins"/>
    <property type="match status" value="1"/>
</dbReference>
<dbReference type="InterPro" id="IPR029039">
    <property type="entry name" value="Flavoprotein-like_sf"/>
</dbReference>
<dbReference type="Gene3D" id="3.40.50.360">
    <property type="match status" value="1"/>
</dbReference>
<name>A0A9W9LJD2_9EURO</name>
<dbReference type="RefSeq" id="XP_056541448.1">
    <property type="nucleotide sequence ID" value="XM_056689019.1"/>
</dbReference>
<reference evidence="2" key="2">
    <citation type="journal article" date="2023" name="IMA Fungus">
        <title>Comparative genomic study of the Penicillium genus elucidates a diverse pangenome and 15 lateral gene transfer events.</title>
        <authorList>
            <person name="Petersen C."/>
            <person name="Sorensen T."/>
            <person name="Nielsen M.R."/>
            <person name="Sondergaard T.E."/>
            <person name="Sorensen J.L."/>
            <person name="Fitzpatrick D.A."/>
            <person name="Frisvad J.C."/>
            <person name="Nielsen K.L."/>
        </authorList>
    </citation>
    <scope>NUCLEOTIDE SEQUENCE</scope>
    <source>
        <strain evidence="2">IBT 26290</strain>
    </source>
</reference>
<evidence type="ECO:0000313" key="2">
    <source>
        <dbReference type="EMBL" id="KAJ5159890.1"/>
    </source>
</evidence>
<comment type="caution">
    <text evidence="2">The sequence shown here is derived from an EMBL/GenBank/DDBJ whole genome shotgun (WGS) entry which is preliminary data.</text>
</comment>
<dbReference type="PANTHER" id="PTHR30543:SF21">
    <property type="entry name" value="NAD(P)H-DEPENDENT FMN REDUCTASE LOT6"/>
    <property type="match status" value="1"/>
</dbReference>
<proteinExistence type="predicted"/>
<dbReference type="InterPro" id="IPR005025">
    <property type="entry name" value="FMN_Rdtase-like_dom"/>
</dbReference>
<dbReference type="PANTHER" id="PTHR30543">
    <property type="entry name" value="CHROMATE REDUCTASE"/>
    <property type="match status" value="1"/>
</dbReference>
<sequence>MATANQTSIGVGLIVCSTRKPRACPQIAQFVLDTIQSMETNAANTVPVPQLIDLAEWNLPMFDESDIPSQIKDSSQYDHPHTREWSKEVQRYNAFIFVVPQYNWGYPAVIKNAIDYLYHEWNGKPAIVVSYGGHGGGKCNKQLREVLQGVRMSPISSNVELTFPWRDVLVKAARGQDIGFAASTGPGFWEDERKIIADAYMELLQVLSHGVCPNV</sequence>
<dbReference type="Proteomes" id="UP001149163">
    <property type="component" value="Unassembled WGS sequence"/>
</dbReference>
<keyword evidence="3" id="KW-1185">Reference proteome</keyword>
<gene>
    <name evidence="2" type="ORF">N7482_006894</name>
</gene>
<dbReference type="GO" id="GO:0010181">
    <property type="term" value="F:FMN binding"/>
    <property type="evidence" value="ECO:0007669"/>
    <property type="project" value="TreeGrafter"/>
</dbReference>
<dbReference type="EMBL" id="JAPQKN010000004">
    <property type="protein sequence ID" value="KAJ5159890.1"/>
    <property type="molecule type" value="Genomic_DNA"/>
</dbReference>
<dbReference type="AlphaFoldDB" id="A0A9W9LJD2"/>
<feature type="domain" description="NADPH-dependent FMN reductase-like" evidence="1">
    <location>
        <begin position="11"/>
        <end position="157"/>
    </location>
</feature>
<dbReference type="InterPro" id="IPR050712">
    <property type="entry name" value="NAD(P)H-dep_reductase"/>
</dbReference>
<evidence type="ECO:0000313" key="3">
    <source>
        <dbReference type="Proteomes" id="UP001149163"/>
    </source>
</evidence>
<dbReference type="GO" id="GO:0005829">
    <property type="term" value="C:cytosol"/>
    <property type="evidence" value="ECO:0007669"/>
    <property type="project" value="TreeGrafter"/>
</dbReference>
<dbReference type="GeneID" id="81428195"/>
<organism evidence="2 3">
    <name type="scientific">Penicillium canariense</name>
    <dbReference type="NCBI Taxonomy" id="189055"/>
    <lineage>
        <taxon>Eukaryota</taxon>
        <taxon>Fungi</taxon>
        <taxon>Dikarya</taxon>
        <taxon>Ascomycota</taxon>
        <taxon>Pezizomycotina</taxon>
        <taxon>Eurotiomycetes</taxon>
        <taxon>Eurotiomycetidae</taxon>
        <taxon>Eurotiales</taxon>
        <taxon>Aspergillaceae</taxon>
        <taxon>Penicillium</taxon>
    </lineage>
</organism>
<dbReference type="Pfam" id="PF03358">
    <property type="entry name" value="FMN_red"/>
    <property type="match status" value="1"/>
</dbReference>
<accession>A0A9W9LJD2</accession>
<reference evidence="2" key="1">
    <citation type="submission" date="2022-11" db="EMBL/GenBank/DDBJ databases">
        <authorList>
            <person name="Petersen C."/>
        </authorList>
    </citation>
    <scope>NUCLEOTIDE SEQUENCE</scope>
    <source>
        <strain evidence="2">IBT 26290</strain>
    </source>
</reference>
<evidence type="ECO:0000259" key="1">
    <source>
        <dbReference type="Pfam" id="PF03358"/>
    </source>
</evidence>
<dbReference type="OrthoDB" id="68575at2759"/>
<protein>
    <recommendedName>
        <fullName evidence="1">NADPH-dependent FMN reductase-like domain-containing protein</fullName>
    </recommendedName>
</protein>